<keyword evidence="1" id="KW-0547">Nucleotide-binding</keyword>
<dbReference type="OrthoDB" id="3176171at2759"/>
<dbReference type="AlphaFoldDB" id="A0A9K3D698"/>
<comment type="caution">
    <text evidence="5">The sequence shown here is derived from an EMBL/GenBank/DDBJ whole genome shotgun (WGS) entry which is preliminary data.</text>
</comment>
<dbReference type="GO" id="GO:0007052">
    <property type="term" value="P:mitotic spindle organization"/>
    <property type="evidence" value="ECO:0007669"/>
    <property type="project" value="TreeGrafter"/>
</dbReference>
<dbReference type="InterPro" id="IPR027640">
    <property type="entry name" value="Kinesin-like_fam"/>
</dbReference>
<organism evidence="5 6">
    <name type="scientific">Kipferlia bialata</name>
    <dbReference type="NCBI Taxonomy" id="797122"/>
    <lineage>
        <taxon>Eukaryota</taxon>
        <taxon>Metamonada</taxon>
        <taxon>Carpediemonas-like organisms</taxon>
        <taxon>Kipferlia</taxon>
    </lineage>
</organism>
<comment type="similarity">
    <text evidence="3">Belongs to the TRAFAC class myosin-kinesin ATPase superfamily. Kinesin family.</text>
</comment>
<dbReference type="PANTHER" id="PTHR47969">
    <property type="entry name" value="CHROMOSOME-ASSOCIATED KINESIN KIF4A-RELATED"/>
    <property type="match status" value="1"/>
</dbReference>
<keyword evidence="2" id="KW-0067">ATP-binding</keyword>
<dbReference type="InterPro" id="IPR036961">
    <property type="entry name" value="Kinesin_motor_dom_sf"/>
</dbReference>
<accession>A0A9K3D698</accession>
<comment type="caution">
    <text evidence="3">Lacks conserved residue(s) required for the propagation of feature annotation.</text>
</comment>
<dbReference type="GO" id="GO:0008017">
    <property type="term" value="F:microtubule binding"/>
    <property type="evidence" value="ECO:0007669"/>
    <property type="project" value="InterPro"/>
</dbReference>
<evidence type="ECO:0000256" key="3">
    <source>
        <dbReference type="PROSITE-ProRule" id="PRU00283"/>
    </source>
</evidence>
<dbReference type="GO" id="GO:0007018">
    <property type="term" value="P:microtubule-based movement"/>
    <property type="evidence" value="ECO:0007669"/>
    <property type="project" value="InterPro"/>
</dbReference>
<evidence type="ECO:0000313" key="5">
    <source>
        <dbReference type="EMBL" id="GIQ89150.1"/>
    </source>
</evidence>
<dbReference type="GO" id="GO:0003777">
    <property type="term" value="F:microtubule motor activity"/>
    <property type="evidence" value="ECO:0007669"/>
    <property type="project" value="InterPro"/>
</dbReference>
<proteinExistence type="inferred from homology"/>
<dbReference type="InterPro" id="IPR019821">
    <property type="entry name" value="Kinesin_motor_CS"/>
</dbReference>
<dbReference type="Proteomes" id="UP000265618">
    <property type="component" value="Unassembled WGS sequence"/>
</dbReference>
<evidence type="ECO:0000256" key="2">
    <source>
        <dbReference type="ARBA" id="ARBA00022840"/>
    </source>
</evidence>
<dbReference type="GO" id="GO:0051231">
    <property type="term" value="P:spindle elongation"/>
    <property type="evidence" value="ECO:0007669"/>
    <property type="project" value="TreeGrafter"/>
</dbReference>
<feature type="domain" description="Kinesin motor" evidence="4">
    <location>
        <begin position="1"/>
        <end position="102"/>
    </location>
</feature>
<dbReference type="InterPro" id="IPR001752">
    <property type="entry name" value="Kinesin_motor_dom"/>
</dbReference>
<dbReference type="PANTHER" id="PTHR47969:SF29">
    <property type="entry name" value="KINESIN-LIKE PROTEIN"/>
    <property type="match status" value="1"/>
</dbReference>
<dbReference type="EMBL" id="BDIP01004740">
    <property type="protein sequence ID" value="GIQ89150.1"/>
    <property type="molecule type" value="Genomic_DNA"/>
</dbReference>
<feature type="non-terminal residue" evidence="5">
    <location>
        <position position="1"/>
    </location>
</feature>
<dbReference type="PROSITE" id="PS50067">
    <property type="entry name" value="KINESIN_MOTOR_2"/>
    <property type="match status" value="1"/>
</dbReference>
<dbReference type="SUPFAM" id="SSF52540">
    <property type="entry name" value="P-loop containing nucleoside triphosphate hydrolases"/>
    <property type="match status" value="1"/>
</dbReference>
<name>A0A9K3D698_9EUKA</name>
<dbReference type="SMART" id="SM00129">
    <property type="entry name" value="KISc"/>
    <property type="match status" value="1"/>
</dbReference>
<reference evidence="5 6" key="1">
    <citation type="journal article" date="2018" name="PLoS ONE">
        <title>The draft genome of Kipferlia bialata reveals reductive genome evolution in fornicate parasites.</title>
        <authorList>
            <person name="Tanifuji G."/>
            <person name="Takabayashi S."/>
            <person name="Kume K."/>
            <person name="Takagi M."/>
            <person name="Nakayama T."/>
            <person name="Kamikawa R."/>
            <person name="Inagaki Y."/>
            <person name="Hashimoto T."/>
        </authorList>
    </citation>
    <scope>NUCLEOTIDE SEQUENCE [LARGE SCALE GENOMIC DNA]</scope>
    <source>
        <strain evidence="5">NY0173</strain>
    </source>
</reference>
<dbReference type="Gene3D" id="3.40.850.10">
    <property type="entry name" value="Kinesin motor domain"/>
    <property type="match status" value="1"/>
</dbReference>
<evidence type="ECO:0000313" key="6">
    <source>
        <dbReference type="Proteomes" id="UP000265618"/>
    </source>
</evidence>
<dbReference type="InterPro" id="IPR027417">
    <property type="entry name" value="P-loop_NTPase"/>
</dbReference>
<evidence type="ECO:0000256" key="1">
    <source>
        <dbReference type="ARBA" id="ARBA00022741"/>
    </source>
</evidence>
<keyword evidence="6" id="KW-1185">Reference proteome</keyword>
<dbReference type="GO" id="GO:0005524">
    <property type="term" value="F:ATP binding"/>
    <property type="evidence" value="ECO:0007669"/>
    <property type="project" value="UniProtKB-KW"/>
</dbReference>
<protein>
    <submittedName>
        <fullName evidence="5">Kinesin-like protein</fullName>
    </submittedName>
</protein>
<sequence length="102" mass="11059">MRSKLNIVDLAGSEKWGEGTEPGSQRAAEMITINRSLSTLGKCVYALVQGWGHVPYRDSTLTRLLQDSLGGTSLLTFVTTVSPSDLSAEESLATLRFADRAR</sequence>
<evidence type="ECO:0000259" key="4">
    <source>
        <dbReference type="PROSITE" id="PS50067"/>
    </source>
</evidence>
<dbReference type="Pfam" id="PF00225">
    <property type="entry name" value="Kinesin"/>
    <property type="match status" value="1"/>
</dbReference>
<dbReference type="PRINTS" id="PR00380">
    <property type="entry name" value="KINESINHEAVY"/>
</dbReference>
<gene>
    <name evidence="5" type="ORF">KIPB_011555</name>
</gene>
<dbReference type="PROSITE" id="PS00411">
    <property type="entry name" value="KINESIN_MOTOR_1"/>
    <property type="match status" value="1"/>
</dbReference>
<dbReference type="GO" id="GO:0005875">
    <property type="term" value="C:microtubule associated complex"/>
    <property type="evidence" value="ECO:0007669"/>
    <property type="project" value="TreeGrafter"/>
</dbReference>